<gene>
    <name evidence="1" type="ORF">MTR65_02125</name>
</gene>
<dbReference type="RefSeq" id="WP_243796680.1">
    <property type="nucleotide sequence ID" value="NZ_JALHAT010000002.1"/>
</dbReference>
<organism evidence="1 2">
    <name type="scientific">Novosphingobium mangrovi</name>
    <name type="common">ex Hu et al. 2023</name>
    <dbReference type="NCBI Taxonomy" id="2930094"/>
    <lineage>
        <taxon>Bacteria</taxon>
        <taxon>Pseudomonadati</taxon>
        <taxon>Pseudomonadota</taxon>
        <taxon>Alphaproteobacteria</taxon>
        <taxon>Sphingomonadales</taxon>
        <taxon>Sphingomonadaceae</taxon>
        <taxon>Novosphingobium</taxon>
    </lineage>
</organism>
<evidence type="ECO:0000313" key="1">
    <source>
        <dbReference type="EMBL" id="MCJ1959479.1"/>
    </source>
</evidence>
<comment type="caution">
    <text evidence="1">The sequence shown here is derived from an EMBL/GenBank/DDBJ whole genome shotgun (WGS) entry which is preliminary data.</text>
</comment>
<evidence type="ECO:0000313" key="2">
    <source>
        <dbReference type="Proteomes" id="UP001162802"/>
    </source>
</evidence>
<accession>A0ABT0A8F0</accession>
<keyword evidence="2" id="KW-1185">Reference proteome</keyword>
<dbReference type="EMBL" id="JALHAT010000002">
    <property type="protein sequence ID" value="MCJ1959479.1"/>
    <property type="molecule type" value="Genomic_DNA"/>
</dbReference>
<reference evidence="1" key="1">
    <citation type="submission" date="2022-03" db="EMBL/GenBank/DDBJ databases">
        <title>Identification of a novel bacterium isolated from mangrove sediments.</title>
        <authorList>
            <person name="Pan X."/>
        </authorList>
    </citation>
    <scope>NUCLEOTIDE SEQUENCE</scope>
    <source>
        <strain evidence="1">B2637</strain>
    </source>
</reference>
<sequence length="148" mass="16366">MYKYVDRPLSTLDEGCRFLVASMRGWVTAISKRNCPAQMLAPAFARWRLIGALQPFHRLMVILNREALDTLQFCPVGCNHVSEHEAILLELVTSLRERGASETRQTLELVVAEDAVGDLLDTLTRIGAAMAIAGIFPSEVAPVRGSRD</sequence>
<protein>
    <submittedName>
        <fullName evidence="1">Uncharacterized protein</fullName>
    </submittedName>
</protein>
<proteinExistence type="predicted"/>
<name>A0ABT0A8F0_9SPHN</name>
<dbReference type="Proteomes" id="UP001162802">
    <property type="component" value="Unassembled WGS sequence"/>
</dbReference>